<evidence type="ECO:0000313" key="4">
    <source>
        <dbReference type="Proteomes" id="UP000298663"/>
    </source>
</evidence>
<dbReference type="AlphaFoldDB" id="A0A4U8UZA9"/>
<feature type="compositionally biased region" description="Basic and acidic residues" evidence="2">
    <location>
        <begin position="1"/>
        <end position="14"/>
    </location>
</feature>
<organism evidence="3 4">
    <name type="scientific">Steinernema carpocapsae</name>
    <name type="common">Entomopathogenic nematode</name>
    <dbReference type="NCBI Taxonomy" id="34508"/>
    <lineage>
        <taxon>Eukaryota</taxon>
        <taxon>Metazoa</taxon>
        <taxon>Ecdysozoa</taxon>
        <taxon>Nematoda</taxon>
        <taxon>Chromadorea</taxon>
        <taxon>Rhabditida</taxon>
        <taxon>Tylenchina</taxon>
        <taxon>Panagrolaimomorpha</taxon>
        <taxon>Strongyloidoidea</taxon>
        <taxon>Steinernematidae</taxon>
        <taxon>Steinernema</taxon>
    </lineage>
</organism>
<reference evidence="3 4" key="2">
    <citation type="journal article" date="2019" name="G3 (Bethesda)">
        <title>Hybrid Assembly of the Genome of the Entomopathogenic Nematode Steinernema carpocapsae Identifies the X-Chromosome.</title>
        <authorList>
            <person name="Serra L."/>
            <person name="Macchietto M."/>
            <person name="Macias-Munoz A."/>
            <person name="McGill C.J."/>
            <person name="Rodriguez I.M."/>
            <person name="Rodriguez B."/>
            <person name="Murad R."/>
            <person name="Mortazavi A."/>
        </authorList>
    </citation>
    <scope>NUCLEOTIDE SEQUENCE [LARGE SCALE GENOMIC DNA]</scope>
    <source>
        <strain evidence="3 4">ALL</strain>
    </source>
</reference>
<feature type="coiled-coil region" evidence="1">
    <location>
        <begin position="162"/>
        <end position="189"/>
    </location>
</feature>
<keyword evidence="1" id="KW-0175">Coiled coil</keyword>
<evidence type="ECO:0000256" key="2">
    <source>
        <dbReference type="SAM" id="MobiDB-lite"/>
    </source>
</evidence>
<dbReference type="STRING" id="34508.A0A4U8UZA9"/>
<sequence>MSLSWRKDHDDLRPDWTPLSKSPSQMKLMDSERQVATLERSLQSANTDNQLLRREIEVYKQSLSEAEREKETLNRTNKGLIYDLEKTGKCLTKEENKVQTLEQKLKKSQTDVDLWKQKFEEGVVESKNDIIFERKKMKERMDKLVHEHELHKNHYSTMDKTRDKLQNELADTQVNLDRALAQIAHMEKMSRSQVR</sequence>
<dbReference type="Proteomes" id="UP000298663">
    <property type="component" value="Unassembled WGS sequence"/>
</dbReference>
<reference evidence="3 4" key="1">
    <citation type="journal article" date="2015" name="Genome Biol.">
        <title>Comparative genomics of Steinernema reveals deeply conserved gene regulatory networks.</title>
        <authorList>
            <person name="Dillman A.R."/>
            <person name="Macchietto M."/>
            <person name="Porter C.F."/>
            <person name="Rogers A."/>
            <person name="Williams B."/>
            <person name="Antoshechkin I."/>
            <person name="Lee M.M."/>
            <person name="Goodwin Z."/>
            <person name="Lu X."/>
            <person name="Lewis E.E."/>
            <person name="Goodrich-Blair H."/>
            <person name="Stock S.P."/>
            <person name="Adams B.J."/>
            <person name="Sternberg P.W."/>
            <person name="Mortazavi A."/>
        </authorList>
    </citation>
    <scope>NUCLEOTIDE SEQUENCE [LARGE SCALE GENOMIC DNA]</scope>
    <source>
        <strain evidence="3 4">ALL</strain>
    </source>
</reference>
<comment type="caution">
    <text evidence="3">The sequence shown here is derived from an EMBL/GenBank/DDBJ whole genome shotgun (WGS) entry which is preliminary data.</text>
</comment>
<dbReference type="EMBL" id="AZBU02000001">
    <property type="protein sequence ID" value="TMS38910.1"/>
    <property type="molecule type" value="Genomic_DNA"/>
</dbReference>
<protein>
    <submittedName>
        <fullName evidence="3">Uncharacterized protein</fullName>
    </submittedName>
</protein>
<accession>A0A4U8UZA9</accession>
<evidence type="ECO:0000313" key="3">
    <source>
        <dbReference type="EMBL" id="TMS38910.1"/>
    </source>
</evidence>
<evidence type="ECO:0000256" key="1">
    <source>
        <dbReference type="SAM" id="Coils"/>
    </source>
</evidence>
<proteinExistence type="predicted"/>
<gene>
    <name evidence="3" type="ORF">L596_005533</name>
</gene>
<name>A0A4U8UZA9_STECR</name>
<dbReference type="OrthoDB" id="312459at2759"/>
<keyword evidence="4" id="KW-1185">Reference proteome</keyword>
<feature type="region of interest" description="Disordered" evidence="2">
    <location>
        <begin position="1"/>
        <end position="29"/>
    </location>
</feature>